<sequence>MIYSFSISNSGPIASAKGQGLGALNLIIGENGCGKTWLLKSLYCVMRTQEESGRGNDKREFHDVLSDKLYWMFQTDSLGAMVRRGKGNRLSFEVSMSDNTSLAYSFGQDTSKLVKPSLNTLSEREDNSIFLPPKEVLSLWHVILRSALQNREFGYDATYSDLVLALQNQPQKGRNYDSFSRSRKQLEEMFQGKVTFENNEWIYKQGNSKFSIHSTAEGIKKIAILDTLLGNRFLTPGSVIFVDEPESALHPTAIVQFLDILALLAQQGMQIFMATHSYYVVKKLLLIARQQQLPIPCFLSDSQGVWQQSCLLNDGLPETEIIKESVRLFEQEFEGIG</sequence>
<gene>
    <name evidence="2" type="ORF">WG929_06885</name>
</gene>
<dbReference type="Pfam" id="PF13304">
    <property type="entry name" value="AAA_21"/>
    <property type="match status" value="1"/>
</dbReference>
<accession>A0ABW8NGP6</accession>
<dbReference type="SUPFAM" id="SSF52540">
    <property type="entry name" value="P-loop containing nucleoside triphosphate hydrolases"/>
    <property type="match status" value="1"/>
</dbReference>
<keyword evidence="3" id="KW-1185">Reference proteome</keyword>
<comment type="caution">
    <text evidence="2">The sequence shown here is derived from an EMBL/GenBank/DDBJ whole genome shotgun (WGS) entry which is preliminary data.</text>
</comment>
<dbReference type="SMART" id="SM00382">
    <property type="entry name" value="AAA"/>
    <property type="match status" value="1"/>
</dbReference>
<dbReference type="RefSeq" id="WP_416205458.1">
    <property type="nucleotide sequence ID" value="NZ_JBBKTX010000007.1"/>
</dbReference>
<protein>
    <submittedName>
        <fullName evidence="2">AAA family ATPase</fullName>
    </submittedName>
</protein>
<proteinExistence type="predicted"/>
<dbReference type="InterPro" id="IPR051396">
    <property type="entry name" value="Bact_Antivir_Def_Nuclease"/>
</dbReference>
<dbReference type="PANTHER" id="PTHR43581:SF2">
    <property type="entry name" value="EXCINUCLEASE ATPASE SUBUNIT"/>
    <property type="match status" value="1"/>
</dbReference>
<dbReference type="InterPro" id="IPR003959">
    <property type="entry name" value="ATPase_AAA_core"/>
</dbReference>
<name>A0ABW8NGP6_9GAMM</name>
<evidence type="ECO:0000313" key="2">
    <source>
        <dbReference type="EMBL" id="MFK4752129.1"/>
    </source>
</evidence>
<dbReference type="Proteomes" id="UP001620597">
    <property type="component" value="Unassembled WGS sequence"/>
</dbReference>
<dbReference type="CDD" id="cd00267">
    <property type="entry name" value="ABC_ATPase"/>
    <property type="match status" value="1"/>
</dbReference>
<organism evidence="2 3">
    <name type="scientific">Oceanobacter antarcticus</name>
    <dbReference type="NCBI Taxonomy" id="3133425"/>
    <lineage>
        <taxon>Bacteria</taxon>
        <taxon>Pseudomonadati</taxon>
        <taxon>Pseudomonadota</taxon>
        <taxon>Gammaproteobacteria</taxon>
        <taxon>Oceanospirillales</taxon>
        <taxon>Oceanospirillaceae</taxon>
        <taxon>Oceanobacter</taxon>
    </lineage>
</organism>
<feature type="domain" description="AAA+ ATPase" evidence="1">
    <location>
        <begin position="21"/>
        <end position="297"/>
    </location>
</feature>
<dbReference type="Gene3D" id="3.40.50.300">
    <property type="entry name" value="P-loop containing nucleotide triphosphate hydrolases"/>
    <property type="match status" value="1"/>
</dbReference>
<dbReference type="InterPro" id="IPR003593">
    <property type="entry name" value="AAA+_ATPase"/>
</dbReference>
<evidence type="ECO:0000313" key="3">
    <source>
        <dbReference type="Proteomes" id="UP001620597"/>
    </source>
</evidence>
<reference evidence="2 3" key="1">
    <citation type="submission" date="2024-03" db="EMBL/GenBank/DDBJ databases">
        <title>High-quality draft genome sequence of Oceanobacter sp. wDCs-4.</title>
        <authorList>
            <person name="Dong C."/>
        </authorList>
    </citation>
    <scope>NUCLEOTIDE SEQUENCE [LARGE SCALE GENOMIC DNA]</scope>
    <source>
        <strain evidence="3">wDCs-4</strain>
    </source>
</reference>
<dbReference type="EMBL" id="JBBKTX010000007">
    <property type="protein sequence ID" value="MFK4752129.1"/>
    <property type="molecule type" value="Genomic_DNA"/>
</dbReference>
<dbReference type="InterPro" id="IPR027417">
    <property type="entry name" value="P-loop_NTPase"/>
</dbReference>
<dbReference type="PANTHER" id="PTHR43581">
    <property type="entry name" value="ATP/GTP PHOSPHATASE"/>
    <property type="match status" value="1"/>
</dbReference>
<evidence type="ECO:0000259" key="1">
    <source>
        <dbReference type="SMART" id="SM00382"/>
    </source>
</evidence>